<feature type="transmembrane region" description="Helical" evidence="10">
    <location>
        <begin position="169"/>
        <end position="187"/>
    </location>
</feature>
<evidence type="ECO:0000256" key="10">
    <source>
        <dbReference type="SAM" id="Phobius"/>
    </source>
</evidence>
<dbReference type="GO" id="GO:0015293">
    <property type="term" value="F:symporter activity"/>
    <property type="evidence" value="ECO:0007669"/>
    <property type="project" value="UniProtKB-KW"/>
</dbReference>
<evidence type="ECO:0000256" key="1">
    <source>
        <dbReference type="ARBA" id="ARBA00004141"/>
    </source>
</evidence>
<feature type="transmembrane region" description="Helical" evidence="10">
    <location>
        <begin position="111"/>
        <end position="130"/>
    </location>
</feature>
<dbReference type="Pfam" id="PF00083">
    <property type="entry name" value="Sugar_tr"/>
    <property type="match status" value="1"/>
</dbReference>
<dbReference type="Gramene" id="Potri.004G109765.1.v4.1">
    <property type="protein sequence ID" value="Potri.004G109765.1.v4.1"/>
    <property type="gene ID" value="Potri.004G109765.v4.1"/>
</dbReference>
<dbReference type="InterPro" id="IPR005829">
    <property type="entry name" value="Sugar_transporter_CS"/>
</dbReference>
<evidence type="ECO:0000256" key="9">
    <source>
        <dbReference type="RuleBase" id="RU003346"/>
    </source>
</evidence>
<feature type="transmembrane region" description="Helical" evidence="10">
    <location>
        <begin position="136"/>
        <end position="157"/>
    </location>
</feature>
<dbReference type="GO" id="GO:0015145">
    <property type="term" value="F:monosaccharide transmembrane transporter activity"/>
    <property type="evidence" value="ECO:0007669"/>
    <property type="project" value="InterPro"/>
</dbReference>
<dbReference type="PROSITE" id="PS00217">
    <property type="entry name" value="SUGAR_TRANSPORT_2"/>
    <property type="match status" value="1"/>
</dbReference>
<reference evidence="12" key="2">
    <citation type="submission" date="2017-07" db="EMBL/GenBank/DDBJ databases">
        <title>WGS assembly of Populus trichocarpa.</title>
        <authorList>
            <person name="Tuskan G."/>
            <person name="Difazio S."/>
            <person name="Jansson S."/>
            <person name="Bohlmann J."/>
            <person name="Grigoriev I."/>
            <person name="Hellsten U."/>
            <person name="Putnam N."/>
            <person name="Ralph S."/>
            <person name="Rombauts S."/>
            <person name="Salamov A."/>
            <person name="Schein J."/>
            <person name="Sterck L."/>
            <person name="Aerts A."/>
            <person name="Bhalerao R."/>
            <person name="Bhalerao R."/>
            <person name="Blaudez D."/>
            <person name="Boerjan W."/>
            <person name="Brun A."/>
            <person name="Brunner A."/>
            <person name="Busov V."/>
            <person name="Campbell M."/>
            <person name="Carlson J."/>
            <person name="Chalot M."/>
            <person name="Chapman J."/>
            <person name="Chen G."/>
            <person name="Cooper D."/>
            <person name="Coutinho P."/>
            <person name="Couturier J."/>
            <person name="Covert S."/>
            <person name="Cronk Q."/>
            <person name="Cunningham R."/>
            <person name="Davis J."/>
            <person name="Degroeve S."/>
            <person name="Dejardin A."/>
            <person name="Depamphilis C."/>
            <person name="Detter J."/>
            <person name="Dirks B."/>
            <person name="Dubchak I."/>
            <person name="Duplessis S."/>
            <person name="Ehlting J."/>
            <person name="Ellis B."/>
            <person name="Gendler K."/>
            <person name="Goodstein D."/>
            <person name="Gribskov M."/>
            <person name="Grimwood J."/>
            <person name="Groover A."/>
            <person name="Gunter L."/>
            <person name="Hamberger B."/>
            <person name="Heinze B."/>
            <person name="Helariutta Y."/>
            <person name="Henrissat B."/>
            <person name="Holligan D."/>
            <person name="Holt R."/>
            <person name="Huang W."/>
            <person name="Islam-Faridi N."/>
            <person name="Jones S."/>
            <person name="Jones-Rhoades M."/>
            <person name="Jorgensen R."/>
            <person name="Joshi C."/>
            <person name="Kangasjarvi J."/>
            <person name="Karlsson J."/>
            <person name="Kelleher C."/>
            <person name="Kirkpatrick R."/>
            <person name="Kirst M."/>
            <person name="Kohler A."/>
            <person name="Kalluri U."/>
            <person name="Larimer F."/>
            <person name="Leebens-Mack J."/>
            <person name="Leple J."/>
            <person name="Locascio P."/>
            <person name="Lou Y."/>
            <person name="Lucas S."/>
            <person name="Martin F."/>
            <person name="Montanini B."/>
            <person name="Napoli C."/>
            <person name="Nelson D."/>
            <person name="Nelson C."/>
            <person name="Nieminen K."/>
            <person name="Nilsson O."/>
            <person name="Pereda V."/>
            <person name="Peter G."/>
            <person name="Philippe R."/>
            <person name="Pilate G."/>
            <person name="Poliakov A."/>
            <person name="Razumovskaya J."/>
            <person name="Richardson P."/>
            <person name="Rinaldi C."/>
            <person name="Ritland K."/>
            <person name="Rouze P."/>
            <person name="Ryaboy D."/>
            <person name="Schmutz J."/>
            <person name="Schrader J."/>
            <person name="Segerman B."/>
            <person name="Shin H."/>
            <person name="Siddiqui A."/>
            <person name="Sterky F."/>
            <person name="Terry A."/>
            <person name="Tsai C."/>
            <person name="Uberbacher E."/>
            <person name="Unneberg P."/>
            <person name="Vahala J."/>
            <person name="Wall K."/>
            <person name="Wessler S."/>
            <person name="Yang G."/>
            <person name="Yin T."/>
            <person name="Douglas C."/>
            <person name="Marra M."/>
            <person name="Sandberg G."/>
            <person name="Van De Peer Y."/>
            <person name="Rokhsar D."/>
        </authorList>
    </citation>
    <scope>NUCLEOTIDE SEQUENCE</scope>
    <source>
        <strain evidence="12">Nisqually-1</strain>
    </source>
</reference>
<evidence type="ECO:0000256" key="2">
    <source>
        <dbReference type="ARBA" id="ARBA00010992"/>
    </source>
</evidence>
<keyword evidence="6" id="KW-0769">Symport</keyword>
<feature type="transmembrane region" description="Helical" evidence="10">
    <location>
        <begin position="285"/>
        <end position="308"/>
    </location>
</feature>
<dbReference type="PRINTS" id="PR00171">
    <property type="entry name" value="SUGRTRNSPORT"/>
</dbReference>
<dbReference type="STRING" id="3694.A0A2K1R9R0"/>
<feature type="transmembrane region" description="Helical" evidence="10">
    <location>
        <begin position="79"/>
        <end position="99"/>
    </location>
</feature>
<feature type="transmembrane region" description="Helical" evidence="10">
    <location>
        <begin position="351"/>
        <end position="374"/>
    </location>
</feature>
<feature type="transmembrane region" description="Helical" evidence="10">
    <location>
        <begin position="22"/>
        <end position="42"/>
    </location>
</feature>
<dbReference type="InterPro" id="IPR020846">
    <property type="entry name" value="MFS_dom"/>
</dbReference>
<reference evidence="12" key="1">
    <citation type="journal article" date="2006" name="Science">
        <title>The genome of black cottonwood, Populus trichocarpa (Torr. &amp; Gray).</title>
        <authorList>
            <person name="Tuskan G.A."/>
            <person name="Difazio S."/>
            <person name="Jansson S."/>
            <person name="Bohlmann J."/>
            <person name="Grigoriev I."/>
            <person name="Hellsten U."/>
            <person name="Putnam N."/>
            <person name="Ralph S."/>
            <person name="Rombauts S."/>
            <person name="Salamov A."/>
            <person name="Schein J."/>
            <person name="Sterck L."/>
            <person name="Aerts A."/>
            <person name="Bhalerao R.R."/>
            <person name="Bhalerao R.P."/>
            <person name="Blaudez D."/>
            <person name="Boerjan W."/>
            <person name="Brun A."/>
            <person name="Brunner A."/>
            <person name="Busov V."/>
            <person name="Campbell M."/>
            <person name="Carlson J."/>
            <person name="Chalot M."/>
            <person name="Chapman J."/>
            <person name="Chen G.L."/>
            <person name="Cooper D."/>
            <person name="Coutinho P.M."/>
            <person name="Couturier J."/>
            <person name="Covert S."/>
            <person name="Cronk Q."/>
            <person name="Cunningham R."/>
            <person name="Davis J."/>
            <person name="Degroeve S."/>
            <person name="Dejardin A."/>
            <person name="Depamphilis C."/>
            <person name="Detter J."/>
            <person name="Dirks B."/>
            <person name="Dubchak I."/>
            <person name="Duplessis S."/>
            <person name="Ehlting J."/>
            <person name="Ellis B."/>
            <person name="Gendler K."/>
            <person name="Goodstein D."/>
            <person name="Gribskov M."/>
            <person name="Grimwood J."/>
            <person name="Groover A."/>
            <person name="Gunter L."/>
            <person name="Hamberger B."/>
            <person name="Heinze B."/>
            <person name="Helariutta Y."/>
            <person name="Henrissat B."/>
            <person name="Holligan D."/>
            <person name="Holt R."/>
            <person name="Huang W."/>
            <person name="Islam-Faridi N."/>
            <person name="Jones S."/>
            <person name="Jones-Rhoades M."/>
            <person name="Jorgensen R."/>
            <person name="Joshi C."/>
            <person name="Kangasjarvi J."/>
            <person name="Karlsson J."/>
            <person name="Kelleher C."/>
            <person name="Kirkpatrick R."/>
            <person name="Kirst M."/>
            <person name="Kohler A."/>
            <person name="Kalluri U."/>
            <person name="Larimer F."/>
            <person name="Leebens-Mack J."/>
            <person name="Leple J.C."/>
            <person name="Locascio P."/>
            <person name="Lou Y."/>
            <person name="Lucas S."/>
            <person name="Martin F."/>
            <person name="Montanini B."/>
            <person name="Napoli C."/>
            <person name="Nelson D.R."/>
            <person name="Nelson C."/>
            <person name="Nieminen K."/>
            <person name="Nilsson O."/>
            <person name="Pereda V."/>
            <person name="Peter G."/>
            <person name="Philippe R."/>
            <person name="Pilate G."/>
            <person name="Poliakov A."/>
            <person name="Razumovskaya J."/>
            <person name="Richardson P."/>
            <person name="Rinaldi C."/>
            <person name="Ritland K."/>
            <person name="Rouze P."/>
            <person name="Ryaboy D."/>
            <person name="Schmutz J."/>
            <person name="Schrader J."/>
            <person name="Segerman B."/>
            <person name="Shin H."/>
            <person name="Siddiqui A."/>
            <person name="Sterky F."/>
            <person name="Terry A."/>
            <person name="Tsai C.J."/>
            <person name="Uberbacher E."/>
            <person name="Unneberg P."/>
            <person name="Vahala J."/>
            <person name="Wall K."/>
            <person name="Wessler S."/>
            <person name="Yang G."/>
            <person name="Yin T."/>
            <person name="Douglas C."/>
            <person name="Marra M."/>
            <person name="Sandberg G."/>
            <person name="Van de Peer Y."/>
            <person name="Rokhsar D."/>
        </authorList>
    </citation>
    <scope>NUCLEOTIDE SEQUENCE [LARGE SCALE GENOMIC DNA]</scope>
    <source>
        <strain evidence="12">Nisqually-1</strain>
    </source>
</reference>
<dbReference type="InterPro" id="IPR003663">
    <property type="entry name" value="Sugar/inositol_transpt"/>
</dbReference>
<dbReference type="AlphaFoldDB" id="A0A2K1R9R0"/>
<name>A0A2K1R9R0_POPTR</name>
<evidence type="ECO:0000256" key="6">
    <source>
        <dbReference type="ARBA" id="ARBA00022847"/>
    </source>
</evidence>
<dbReference type="GO" id="GO:0016020">
    <property type="term" value="C:membrane"/>
    <property type="evidence" value="ECO:0007669"/>
    <property type="project" value="UniProtKB-SubCell"/>
</dbReference>
<dbReference type="CDD" id="cd17361">
    <property type="entry name" value="MFS_STP"/>
    <property type="match status" value="1"/>
</dbReference>
<dbReference type="InParanoid" id="A0A2K1R9R0"/>
<dbReference type="OrthoDB" id="848233at2759"/>
<gene>
    <name evidence="12" type="ORF">POPTR_T018700</name>
</gene>
<evidence type="ECO:0000256" key="7">
    <source>
        <dbReference type="ARBA" id="ARBA00022989"/>
    </source>
</evidence>
<accession>A0A2K1R9R0</accession>
<dbReference type="OMA" id="CEINDHQ"/>
<dbReference type="InterPro" id="IPR036259">
    <property type="entry name" value="MFS_trans_sf"/>
</dbReference>
<dbReference type="EMBL" id="KZ623345">
    <property type="protein sequence ID" value="PNS24014.1"/>
    <property type="molecule type" value="Genomic_DNA"/>
</dbReference>
<protein>
    <recommendedName>
        <fullName evidence="11">Major facilitator superfamily (MFS) profile domain-containing protein</fullName>
    </recommendedName>
</protein>
<feature type="transmembrane region" description="Helical" evidence="10">
    <location>
        <begin position="386"/>
        <end position="407"/>
    </location>
</feature>
<dbReference type="PANTHER" id="PTHR23500">
    <property type="entry name" value="SOLUTE CARRIER FAMILY 2, FACILITATED GLUCOSE TRANSPORTER"/>
    <property type="match status" value="1"/>
</dbReference>
<feature type="transmembrane region" description="Helical" evidence="10">
    <location>
        <begin position="320"/>
        <end position="342"/>
    </location>
</feature>
<dbReference type="Gene3D" id="1.20.1250.20">
    <property type="entry name" value="MFS general substrate transporter like domains"/>
    <property type="match status" value="1"/>
</dbReference>
<organism evidence="12">
    <name type="scientific">Populus trichocarpa</name>
    <name type="common">Western balsam poplar</name>
    <name type="synonym">Populus balsamifera subsp. trichocarpa</name>
    <dbReference type="NCBI Taxonomy" id="3694"/>
    <lineage>
        <taxon>Eukaryota</taxon>
        <taxon>Viridiplantae</taxon>
        <taxon>Streptophyta</taxon>
        <taxon>Embryophyta</taxon>
        <taxon>Tracheophyta</taxon>
        <taxon>Spermatophyta</taxon>
        <taxon>Magnoliopsida</taxon>
        <taxon>eudicotyledons</taxon>
        <taxon>Gunneridae</taxon>
        <taxon>Pentapetalae</taxon>
        <taxon>rosids</taxon>
        <taxon>fabids</taxon>
        <taxon>Malpighiales</taxon>
        <taxon>Salicaceae</taxon>
        <taxon>Saliceae</taxon>
        <taxon>Populus</taxon>
    </lineage>
</organism>
<dbReference type="FunFam" id="1.20.1250.20:FF:001279">
    <property type="entry name" value="Uncharacterized protein"/>
    <property type="match status" value="1"/>
</dbReference>
<evidence type="ECO:0000259" key="11">
    <source>
        <dbReference type="PROSITE" id="PS50850"/>
    </source>
</evidence>
<dbReference type="InterPro" id="IPR045262">
    <property type="entry name" value="STP/PLT_plant"/>
</dbReference>
<keyword evidence="4" id="KW-0762">Sugar transport</keyword>
<proteinExistence type="inferred from homology"/>
<dbReference type="SMR" id="A0A2K1R9R0"/>
<comment type="subcellular location">
    <subcellularLocation>
        <location evidence="1">Membrane</location>
        <topology evidence="1">Multi-pass membrane protein</topology>
    </subcellularLocation>
</comment>
<dbReference type="InterPro" id="IPR005828">
    <property type="entry name" value="MFS_sugar_transport-like"/>
</dbReference>
<keyword evidence="5 10" id="KW-0812">Transmembrane</keyword>
<keyword evidence="3 9" id="KW-0813">Transport</keyword>
<dbReference type="SUPFAM" id="SSF103473">
    <property type="entry name" value="MFS general substrate transporter"/>
    <property type="match status" value="1"/>
</dbReference>
<dbReference type="PANTHER" id="PTHR23500:SF567">
    <property type="entry name" value="SUGAR TRANSPORT PROTEIN 12-LIKE"/>
    <property type="match status" value="1"/>
</dbReference>
<feature type="domain" description="Major facilitator superfamily (MFS) profile" evidence="11">
    <location>
        <begin position="25"/>
        <end position="479"/>
    </location>
</feature>
<feature type="transmembrane region" description="Helical" evidence="10">
    <location>
        <begin position="454"/>
        <end position="475"/>
    </location>
</feature>
<comment type="similarity">
    <text evidence="2 9">Belongs to the major facilitator superfamily. Sugar transporter (TC 2.A.1.1) family.</text>
</comment>
<keyword evidence="7 10" id="KW-1133">Transmembrane helix</keyword>
<evidence type="ECO:0000256" key="3">
    <source>
        <dbReference type="ARBA" id="ARBA00022448"/>
    </source>
</evidence>
<evidence type="ECO:0000256" key="5">
    <source>
        <dbReference type="ARBA" id="ARBA00022692"/>
    </source>
</evidence>
<feature type="transmembrane region" description="Helical" evidence="10">
    <location>
        <begin position="428"/>
        <end position="448"/>
    </location>
</feature>
<dbReference type="PROSITE" id="PS50850">
    <property type="entry name" value="MFS"/>
    <property type="match status" value="1"/>
</dbReference>
<keyword evidence="8 10" id="KW-0472">Membrane</keyword>
<feature type="transmembrane region" description="Helical" evidence="10">
    <location>
        <begin position="199"/>
        <end position="219"/>
    </location>
</feature>
<dbReference type="InterPro" id="IPR044778">
    <property type="entry name" value="MFS_STP/MST-like_plant"/>
</dbReference>
<evidence type="ECO:0000256" key="4">
    <source>
        <dbReference type="ARBA" id="ARBA00022597"/>
    </source>
</evidence>
<sequence length="514" mass="56513">MGAGGFVAGDVKNYPGKVTRHVVNACVLGAMGGLIFGYDLGISGGVTSMAPFLNKFFPDVYRKEALDTSTNQYCKFNDMGLTLFTSSLYLAALIASFGASYITRTWGRKRTMLLGGIIFFIGAALNAGAVDLSMLIAGRILLGVGVGFSTQSVPLYVSEMAPQKHRGAFNIVFQLAITIGIFIANLVNYLTPKIAGNQAWRYSLGGATIPAALICLSALKLDDTPNTLLEQGKAEKAREILRKIRGLNDKEIEAEFQDLVTASEAAKQVEHPWTRILKRQYRPQLTMAVAIPFFQQLTGMNVVMFYAPVLLQSIGFENNASLLSTVITGAVNILATGVSIYGSDKSGRRSLFLSGGAVMFVFQVALAVLIGSKFGTSGDVIELPKWYAGIVVACICLFVSAFAWSWGPLGWLVPSEIFPLEIRSAGQSITVAVNMLFTFFIAQLFLAMLCHFKFGLFIFFAIFVAIMSTFIFFFLPETTNIPIEEMSRVWKQHWYWRRFMPDEDDDRRVLVLMV</sequence>
<evidence type="ECO:0000313" key="12">
    <source>
        <dbReference type="EMBL" id="PNS24014.1"/>
    </source>
</evidence>
<evidence type="ECO:0000256" key="8">
    <source>
        <dbReference type="ARBA" id="ARBA00023136"/>
    </source>
</evidence>
<dbReference type="NCBIfam" id="TIGR00879">
    <property type="entry name" value="SP"/>
    <property type="match status" value="1"/>
</dbReference>